<sequence>MRLFVYEKHLTSNLLSIMKKIIFAFALLASIGFTGCSSDDDSSSSNCTTCSITLLDITTSTEYCDNGDGTVTATTEGESETVDLEGISFDAFIAQLGLIADCN</sequence>
<reference evidence="1 2" key="1">
    <citation type="submission" date="2018-03" db="EMBL/GenBank/DDBJ databases">
        <title>Genomic Encyclopedia of Archaeal and Bacterial Type Strains, Phase II (KMG-II): from individual species to whole genera.</title>
        <authorList>
            <person name="Goeker M."/>
        </authorList>
    </citation>
    <scope>NUCLEOTIDE SEQUENCE [LARGE SCALE GENOMIC DNA]</scope>
    <source>
        <strain evidence="1 2">DSM 25027</strain>
    </source>
</reference>
<keyword evidence="2" id="KW-1185">Reference proteome</keyword>
<comment type="caution">
    <text evidence="1">The sequence shown here is derived from an EMBL/GenBank/DDBJ whole genome shotgun (WGS) entry which is preliminary data.</text>
</comment>
<name>A0A2T0MH25_9FLAO</name>
<dbReference type="Proteomes" id="UP000237640">
    <property type="component" value="Unassembled WGS sequence"/>
</dbReference>
<evidence type="ECO:0000313" key="1">
    <source>
        <dbReference type="EMBL" id="PRX56877.1"/>
    </source>
</evidence>
<accession>A0A2T0MH25</accession>
<evidence type="ECO:0000313" key="2">
    <source>
        <dbReference type="Proteomes" id="UP000237640"/>
    </source>
</evidence>
<gene>
    <name evidence="1" type="ORF">CLV81_0877</name>
</gene>
<organism evidence="1 2">
    <name type="scientific">Flagellimonas meridianipacifica</name>
    <dbReference type="NCBI Taxonomy" id="1080225"/>
    <lineage>
        <taxon>Bacteria</taxon>
        <taxon>Pseudomonadati</taxon>
        <taxon>Bacteroidota</taxon>
        <taxon>Flavobacteriia</taxon>
        <taxon>Flavobacteriales</taxon>
        <taxon>Flavobacteriaceae</taxon>
        <taxon>Flagellimonas</taxon>
    </lineage>
</organism>
<protein>
    <submittedName>
        <fullName evidence="1">Uncharacterized protein</fullName>
    </submittedName>
</protein>
<proteinExistence type="predicted"/>
<dbReference type="EMBL" id="PVYX01000001">
    <property type="protein sequence ID" value="PRX56877.1"/>
    <property type="molecule type" value="Genomic_DNA"/>
</dbReference>
<dbReference type="AlphaFoldDB" id="A0A2T0MH25"/>